<organism evidence="1">
    <name type="scientific">Anguilla anguilla</name>
    <name type="common">European freshwater eel</name>
    <name type="synonym">Muraena anguilla</name>
    <dbReference type="NCBI Taxonomy" id="7936"/>
    <lineage>
        <taxon>Eukaryota</taxon>
        <taxon>Metazoa</taxon>
        <taxon>Chordata</taxon>
        <taxon>Craniata</taxon>
        <taxon>Vertebrata</taxon>
        <taxon>Euteleostomi</taxon>
        <taxon>Actinopterygii</taxon>
        <taxon>Neopterygii</taxon>
        <taxon>Teleostei</taxon>
        <taxon>Anguilliformes</taxon>
        <taxon>Anguillidae</taxon>
        <taxon>Anguilla</taxon>
    </lineage>
</organism>
<protein>
    <submittedName>
        <fullName evidence="1">Uncharacterized protein</fullName>
    </submittedName>
</protein>
<evidence type="ECO:0000313" key="1">
    <source>
        <dbReference type="EMBL" id="JAH85251.1"/>
    </source>
</evidence>
<reference evidence="1" key="1">
    <citation type="submission" date="2014-11" db="EMBL/GenBank/DDBJ databases">
        <authorList>
            <person name="Amaro Gonzalez C."/>
        </authorList>
    </citation>
    <scope>NUCLEOTIDE SEQUENCE</scope>
</reference>
<reference evidence="1" key="2">
    <citation type="journal article" date="2015" name="Fish Shellfish Immunol.">
        <title>Early steps in the European eel (Anguilla anguilla)-Vibrio vulnificus interaction in the gills: Role of the RtxA13 toxin.</title>
        <authorList>
            <person name="Callol A."/>
            <person name="Pajuelo D."/>
            <person name="Ebbesson L."/>
            <person name="Teles M."/>
            <person name="MacKenzie S."/>
            <person name="Amaro C."/>
        </authorList>
    </citation>
    <scope>NUCLEOTIDE SEQUENCE</scope>
</reference>
<name>A0A0E9W4M8_ANGAN</name>
<sequence>MIHIEDWSATNIEMYIIKACVITTTKLSVCGALCKSIVCFVFFSPCTR</sequence>
<proteinExistence type="predicted"/>
<accession>A0A0E9W4M8</accession>
<dbReference type="AlphaFoldDB" id="A0A0E9W4M8"/>
<dbReference type="EMBL" id="GBXM01023326">
    <property type="protein sequence ID" value="JAH85251.1"/>
    <property type="molecule type" value="Transcribed_RNA"/>
</dbReference>